<comment type="catalytic activity">
    <reaction evidence="3">
        <text>an N-acyl-L-alpha-aminoacyl-tRNA + H2O = an N-acyl-L-amino acid + a tRNA + H(+)</text>
        <dbReference type="Rhea" id="RHEA:54448"/>
        <dbReference type="Rhea" id="RHEA-COMP:10123"/>
        <dbReference type="Rhea" id="RHEA-COMP:13883"/>
        <dbReference type="ChEBI" id="CHEBI:15377"/>
        <dbReference type="ChEBI" id="CHEBI:15378"/>
        <dbReference type="ChEBI" id="CHEBI:59874"/>
        <dbReference type="ChEBI" id="CHEBI:78442"/>
        <dbReference type="ChEBI" id="CHEBI:138191"/>
        <dbReference type="EC" id="3.1.1.29"/>
    </reaction>
</comment>
<dbReference type="RefSeq" id="WP_355086511.1">
    <property type="nucleotide sequence ID" value="NZ_JBEXKW010000023.1"/>
</dbReference>
<keyword evidence="6" id="KW-1185">Reference proteome</keyword>
<accession>A0ABV3G235</accession>
<dbReference type="EMBL" id="JBFAKC010000016">
    <property type="protein sequence ID" value="MEV0711722.1"/>
    <property type="molecule type" value="Genomic_DNA"/>
</dbReference>
<proteinExistence type="predicted"/>
<feature type="region of interest" description="Disordered" evidence="4">
    <location>
        <begin position="1"/>
        <end position="25"/>
    </location>
</feature>
<evidence type="ECO:0000256" key="2">
    <source>
        <dbReference type="ARBA" id="ARBA00022801"/>
    </source>
</evidence>
<dbReference type="SUPFAM" id="SSF102462">
    <property type="entry name" value="Peptidyl-tRNA hydrolase II"/>
    <property type="match status" value="1"/>
</dbReference>
<dbReference type="Pfam" id="PF01981">
    <property type="entry name" value="PTH2"/>
    <property type="match status" value="1"/>
</dbReference>
<feature type="compositionally biased region" description="Polar residues" evidence="4">
    <location>
        <begin position="1"/>
        <end position="18"/>
    </location>
</feature>
<evidence type="ECO:0000256" key="3">
    <source>
        <dbReference type="ARBA" id="ARBA00048707"/>
    </source>
</evidence>
<reference evidence="5 6" key="1">
    <citation type="submission" date="2024-06" db="EMBL/GenBank/DDBJ databases">
        <title>The Natural Products Discovery Center: Release of the First 8490 Sequenced Strains for Exploring Actinobacteria Biosynthetic Diversity.</title>
        <authorList>
            <person name="Kalkreuter E."/>
            <person name="Kautsar S.A."/>
            <person name="Yang D."/>
            <person name="Bader C.D."/>
            <person name="Teijaro C.N."/>
            <person name="Fluegel L."/>
            <person name="Davis C.M."/>
            <person name="Simpson J.R."/>
            <person name="Lauterbach L."/>
            <person name="Steele A.D."/>
            <person name="Gui C."/>
            <person name="Meng S."/>
            <person name="Li G."/>
            <person name="Viehrig K."/>
            <person name="Ye F."/>
            <person name="Su P."/>
            <person name="Kiefer A.F."/>
            <person name="Nichols A."/>
            <person name="Cepeda A.J."/>
            <person name="Yan W."/>
            <person name="Fan B."/>
            <person name="Jiang Y."/>
            <person name="Adhikari A."/>
            <person name="Zheng C.-J."/>
            <person name="Schuster L."/>
            <person name="Cowan T.M."/>
            <person name="Smanski M.J."/>
            <person name="Chevrette M.G."/>
            <person name="De Carvalho L.P.S."/>
            <person name="Shen B."/>
        </authorList>
    </citation>
    <scope>NUCLEOTIDE SEQUENCE [LARGE SCALE GENOMIC DNA]</scope>
    <source>
        <strain evidence="5 6">NPDC050403</strain>
    </source>
</reference>
<evidence type="ECO:0000256" key="1">
    <source>
        <dbReference type="ARBA" id="ARBA00013260"/>
    </source>
</evidence>
<dbReference type="Gene3D" id="3.40.1490.10">
    <property type="entry name" value="Bit1"/>
    <property type="match status" value="1"/>
</dbReference>
<evidence type="ECO:0000256" key="4">
    <source>
        <dbReference type="SAM" id="MobiDB-lite"/>
    </source>
</evidence>
<dbReference type="EC" id="3.1.1.29" evidence="1"/>
<dbReference type="Proteomes" id="UP001551695">
    <property type="component" value="Unassembled WGS sequence"/>
</dbReference>
<keyword evidence="2 5" id="KW-0378">Hydrolase</keyword>
<comment type="caution">
    <text evidence="5">The sequence shown here is derived from an EMBL/GenBank/DDBJ whole genome shotgun (WGS) entry which is preliminary data.</text>
</comment>
<organism evidence="5 6">
    <name type="scientific">Nocardia aurea</name>
    <dbReference type="NCBI Taxonomy" id="2144174"/>
    <lineage>
        <taxon>Bacteria</taxon>
        <taxon>Bacillati</taxon>
        <taxon>Actinomycetota</taxon>
        <taxon>Actinomycetes</taxon>
        <taxon>Mycobacteriales</taxon>
        <taxon>Nocardiaceae</taxon>
        <taxon>Nocardia</taxon>
    </lineage>
</organism>
<protein>
    <recommendedName>
        <fullName evidence="1">peptidyl-tRNA hydrolase</fullName>
        <ecNumber evidence="1">3.1.1.29</ecNumber>
    </recommendedName>
</protein>
<name>A0ABV3G235_9NOCA</name>
<dbReference type="InterPro" id="IPR023476">
    <property type="entry name" value="Pep_tRNA_hydro_II_dom_sf"/>
</dbReference>
<gene>
    <name evidence="5" type="ORF">AB0I48_29610</name>
</gene>
<dbReference type="GO" id="GO:0016787">
    <property type="term" value="F:hydrolase activity"/>
    <property type="evidence" value="ECO:0007669"/>
    <property type="project" value="UniProtKB-KW"/>
</dbReference>
<sequence length="279" mass="29388">MSDPDSATGTRGGTTSVTEYDAPFGTECDPYDPSAGFEAFRVRHAELARGYGGAGDPDDPDQVQAMQMVLHLPKADPPPRSALLAAAASSVVALCLDERVGPGGPWEDRYLAWKNSRIRKVARRARGAQWAAADGVDGVTVEVDGVAARALVPGAVSAVDPRIRRLQIGGTDMDHDEPGAPDPDLPVLWINSKLGMTVGKAAAQVGHASMLLAGALSPELAWRWASSGYRCSVREADPVHWRSLGQRVSEGSAVAVRDAGFTEIAPGSLTVITLPAETW</sequence>
<evidence type="ECO:0000313" key="6">
    <source>
        <dbReference type="Proteomes" id="UP001551695"/>
    </source>
</evidence>
<dbReference type="InterPro" id="IPR002833">
    <property type="entry name" value="PTH2"/>
</dbReference>
<evidence type="ECO:0000313" key="5">
    <source>
        <dbReference type="EMBL" id="MEV0711722.1"/>
    </source>
</evidence>